<dbReference type="EMBL" id="PPFX01000007">
    <property type="protein sequence ID" value="PNU20962.1"/>
    <property type="molecule type" value="Genomic_DNA"/>
</dbReference>
<protein>
    <submittedName>
        <fullName evidence="6">CidB/LrgB family autolysis modulator</fullName>
    </submittedName>
</protein>
<feature type="transmembrane region" description="Helical" evidence="5">
    <location>
        <begin position="204"/>
        <end position="230"/>
    </location>
</feature>
<dbReference type="OrthoDB" id="9811701at2"/>
<keyword evidence="3 5" id="KW-1133">Transmembrane helix</keyword>
<proteinExistence type="predicted"/>
<evidence type="ECO:0000256" key="5">
    <source>
        <dbReference type="SAM" id="Phobius"/>
    </source>
</evidence>
<feature type="transmembrane region" description="Helical" evidence="5">
    <location>
        <begin position="6"/>
        <end position="27"/>
    </location>
</feature>
<dbReference type="Pfam" id="PF04172">
    <property type="entry name" value="LrgB"/>
    <property type="match status" value="1"/>
</dbReference>
<gene>
    <name evidence="6" type="ORF">C2E25_05085</name>
</gene>
<reference evidence="6 7" key="1">
    <citation type="journal article" date="2018" name="Genome Announc.">
        <title>Genome Sequence of Geothermobacter sp. HR-1 Iron Reducer from the Loihi Seamount.</title>
        <authorList>
            <person name="Smith H."/>
            <person name="Abuyen K."/>
            <person name="Tremblay J."/>
            <person name="Savalia P."/>
            <person name="Perez-Rodriguez I."/>
            <person name="Emerson D."/>
            <person name="Tully B."/>
            <person name="Amend J."/>
        </authorList>
    </citation>
    <scope>NUCLEOTIDE SEQUENCE [LARGE SCALE GENOMIC DNA]</scope>
    <source>
        <strain evidence="6 7">HR-1</strain>
    </source>
</reference>
<feature type="transmembrane region" description="Helical" evidence="5">
    <location>
        <begin position="179"/>
        <end position="198"/>
    </location>
</feature>
<dbReference type="PANTHER" id="PTHR30249:SF0">
    <property type="entry name" value="PLASTIDAL GLYCOLATE_GLYCERATE TRANSLOCATOR 1, CHLOROPLASTIC"/>
    <property type="match status" value="1"/>
</dbReference>
<comment type="subcellular location">
    <subcellularLocation>
        <location evidence="1">Membrane</location>
        <topology evidence="1">Multi-pass membrane protein</topology>
    </subcellularLocation>
</comment>
<evidence type="ECO:0000256" key="3">
    <source>
        <dbReference type="ARBA" id="ARBA00022989"/>
    </source>
</evidence>
<organism evidence="6 7">
    <name type="scientific">Geothermobacter hydrogeniphilus</name>
    <dbReference type="NCBI Taxonomy" id="1969733"/>
    <lineage>
        <taxon>Bacteria</taxon>
        <taxon>Pseudomonadati</taxon>
        <taxon>Thermodesulfobacteriota</taxon>
        <taxon>Desulfuromonadia</taxon>
        <taxon>Desulfuromonadales</taxon>
        <taxon>Geothermobacteraceae</taxon>
        <taxon>Geothermobacter</taxon>
    </lineage>
</organism>
<name>A0A2K2HCC1_9BACT</name>
<comment type="caution">
    <text evidence="6">The sequence shown here is derived from an EMBL/GenBank/DDBJ whole genome shotgun (WGS) entry which is preliminary data.</text>
</comment>
<evidence type="ECO:0000256" key="2">
    <source>
        <dbReference type="ARBA" id="ARBA00022692"/>
    </source>
</evidence>
<keyword evidence="2 5" id="KW-0812">Transmembrane</keyword>
<sequence length="231" mass="24008">MPSEFFATPLFGITLTIVVYALAQMLYRRTGSLFCNPVALSILGIILLLLACRIPYRSYAVGGHYILFLLGPSVVALAVPLYARRREIWARRTPILVGVAAGGLASVVSASGLAWLLGGSHDVVLSLAPKSVTTPIAISIVEKIGGIAPLTAALVVMTGCLGAICGPEFCRLIGLRNRVAIGLAVGTAAHGIGTARMLEVDRLGGAVAGLAIGLNGLLTAFLLPMLFLLFS</sequence>
<evidence type="ECO:0000313" key="6">
    <source>
        <dbReference type="EMBL" id="PNU20962.1"/>
    </source>
</evidence>
<dbReference type="AlphaFoldDB" id="A0A2K2HCC1"/>
<feature type="transmembrane region" description="Helical" evidence="5">
    <location>
        <begin position="62"/>
        <end position="83"/>
    </location>
</feature>
<feature type="transmembrane region" description="Helical" evidence="5">
    <location>
        <begin position="95"/>
        <end position="117"/>
    </location>
</feature>
<feature type="transmembrane region" description="Helical" evidence="5">
    <location>
        <begin position="34"/>
        <end position="56"/>
    </location>
</feature>
<dbReference type="InterPro" id="IPR007300">
    <property type="entry name" value="CidB/LrgB"/>
</dbReference>
<evidence type="ECO:0000256" key="4">
    <source>
        <dbReference type="ARBA" id="ARBA00023136"/>
    </source>
</evidence>
<dbReference type="Proteomes" id="UP000236340">
    <property type="component" value="Unassembled WGS sequence"/>
</dbReference>
<dbReference type="PANTHER" id="PTHR30249">
    <property type="entry name" value="PUTATIVE SEROTONIN TRANSPORTER"/>
    <property type="match status" value="1"/>
</dbReference>
<evidence type="ECO:0000256" key="1">
    <source>
        <dbReference type="ARBA" id="ARBA00004141"/>
    </source>
</evidence>
<feature type="transmembrane region" description="Helical" evidence="5">
    <location>
        <begin position="147"/>
        <end position="167"/>
    </location>
</feature>
<keyword evidence="4 5" id="KW-0472">Membrane</keyword>
<dbReference type="GO" id="GO:0016020">
    <property type="term" value="C:membrane"/>
    <property type="evidence" value="ECO:0007669"/>
    <property type="project" value="UniProtKB-SubCell"/>
</dbReference>
<accession>A0A2K2HCC1</accession>
<dbReference type="RefSeq" id="WP_103114699.1">
    <property type="nucleotide sequence ID" value="NZ_PPFX01000007.1"/>
</dbReference>
<evidence type="ECO:0000313" key="7">
    <source>
        <dbReference type="Proteomes" id="UP000236340"/>
    </source>
</evidence>